<evidence type="ECO:0000313" key="4">
    <source>
        <dbReference type="Proteomes" id="UP001175271"/>
    </source>
</evidence>
<sequence length="298" mass="34176">MFYLKRIVLLVVAIFILTICISLISRPNDLQYNTTDKPFEQANLLRLCIIRELKHSKGPNYEKLNGCVRKHSKVDESSFEGFHMGRLDEIKYFLPITSGFDKRQCRWLTIGIGGDSRVEKELKEKYPECAVYGIEPVDQQVSDFGKYGTVIPRAVGPTSDNLPMKVRNEKGGYDTVTLHIEPLSKLLDQFVQTRLIHYATLDIEGFEFPILESMRTDGVIHKENVVLCQLDVELHNRIQGNHVLDADFDVNQFLGDFVLNSPYTPIRFSPFLHHIKMTAIRLDVPACQEAFGWSSYFS</sequence>
<keyword evidence="4" id="KW-1185">Reference proteome</keyword>
<dbReference type="PANTHER" id="PTHR22989:SF3">
    <property type="entry name" value="METHYLTRANSFERASE FKBM DOMAIN-CONTAINING PROTEIN"/>
    <property type="match status" value="1"/>
</dbReference>
<dbReference type="Pfam" id="PF05050">
    <property type="entry name" value="Methyltransf_21"/>
    <property type="match status" value="1"/>
</dbReference>
<evidence type="ECO:0000256" key="1">
    <source>
        <dbReference type="SAM" id="Phobius"/>
    </source>
</evidence>
<dbReference type="EMBL" id="JAUCMV010000005">
    <property type="protein sequence ID" value="KAK0394986.1"/>
    <property type="molecule type" value="Genomic_DNA"/>
</dbReference>
<evidence type="ECO:0000259" key="2">
    <source>
        <dbReference type="Pfam" id="PF05050"/>
    </source>
</evidence>
<evidence type="ECO:0000313" key="3">
    <source>
        <dbReference type="EMBL" id="KAK0394986.1"/>
    </source>
</evidence>
<dbReference type="InterPro" id="IPR006342">
    <property type="entry name" value="FkbM_mtfrase"/>
</dbReference>
<keyword evidence="1" id="KW-0812">Transmembrane</keyword>
<gene>
    <name evidence="3" type="ORF">QR680_001045</name>
</gene>
<keyword evidence="1" id="KW-1133">Transmembrane helix</keyword>
<dbReference type="PANTHER" id="PTHR22989">
    <property type="entry name" value="UNCHARACTERIZED DUF13 C.ELEGANS"/>
    <property type="match status" value="1"/>
</dbReference>
<keyword evidence="1" id="KW-0472">Membrane</keyword>
<reference evidence="3" key="1">
    <citation type="submission" date="2023-06" db="EMBL/GenBank/DDBJ databases">
        <title>Genomic analysis of the entomopathogenic nematode Steinernema hermaphroditum.</title>
        <authorList>
            <person name="Schwarz E.M."/>
            <person name="Heppert J.K."/>
            <person name="Baniya A."/>
            <person name="Schwartz H.T."/>
            <person name="Tan C.-H."/>
            <person name="Antoshechkin I."/>
            <person name="Sternberg P.W."/>
            <person name="Goodrich-Blair H."/>
            <person name="Dillman A.R."/>
        </authorList>
    </citation>
    <scope>NUCLEOTIDE SEQUENCE</scope>
    <source>
        <strain evidence="3">PS9179</strain>
        <tissue evidence="3">Whole animal</tissue>
    </source>
</reference>
<feature type="transmembrane region" description="Helical" evidence="1">
    <location>
        <begin position="7"/>
        <end position="25"/>
    </location>
</feature>
<feature type="domain" description="Methyltransferase FkbM" evidence="2">
    <location>
        <begin position="94"/>
        <end position="230"/>
    </location>
</feature>
<proteinExistence type="predicted"/>
<dbReference type="Proteomes" id="UP001175271">
    <property type="component" value="Unassembled WGS sequence"/>
</dbReference>
<name>A0AA39GWX8_9BILA</name>
<comment type="caution">
    <text evidence="3">The sequence shown here is derived from an EMBL/GenBank/DDBJ whole genome shotgun (WGS) entry which is preliminary data.</text>
</comment>
<dbReference type="AlphaFoldDB" id="A0AA39GWX8"/>
<protein>
    <recommendedName>
        <fullName evidence="2">Methyltransferase FkbM domain-containing protein</fullName>
    </recommendedName>
</protein>
<organism evidence="3 4">
    <name type="scientific">Steinernema hermaphroditum</name>
    <dbReference type="NCBI Taxonomy" id="289476"/>
    <lineage>
        <taxon>Eukaryota</taxon>
        <taxon>Metazoa</taxon>
        <taxon>Ecdysozoa</taxon>
        <taxon>Nematoda</taxon>
        <taxon>Chromadorea</taxon>
        <taxon>Rhabditida</taxon>
        <taxon>Tylenchina</taxon>
        <taxon>Panagrolaimomorpha</taxon>
        <taxon>Strongyloidoidea</taxon>
        <taxon>Steinernematidae</taxon>
        <taxon>Steinernema</taxon>
    </lineage>
</organism>
<accession>A0AA39GWX8</accession>